<feature type="non-terminal residue" evidence="3">
    <location>
        <position position="1"/>
    </location>
</feature>
<protein>
    <recommendedName>
        <fullName evidence="2">DUF4283 domain-containing protein</fullName>
    </recommendedName>
</protein>
<evidence type="ECO:0000313" key="3">
    <source>
        <dbReference type="EMBL" id="GEU75037.1"/>
    </source>
</evidence>
<accession>A0A6L2MNY0</accession>
<evidence type="ECO:0000259" key="2">
    <source>
        <dbReference type="Pfam" id="PF14111"/>
    </source>
</evidence>
<reference evidence="3" key="1">
    <citation type="journal article" date="2019" name="Sci. Rep.">
        <title>Draft genome of Tanacetum cinerariifolium, the natural source of mosquito coil.</title>
        <authorList>
            <person name="Yamashiro T."/>
            <person name="Shiraishi A."/>
            <person name="Satake H."/>
            <person name="Nakayama K."/>
        </authorList>
    </citation>
    <scope>NUCLEOTIDE SEQUENCE</scope>
</reference>
<dbReference type="InterPro" id="IPR040256">
    <property type="entry name" value="At4g02000-like"/>
</dbReference>
<dbReference type="InterPro" id="IPR025558">
    <property type="entry name" value="DUF4283"/>
</dbReference>
<feature type="region of interest" description="Disordered" evidence="1">
    <location>
        <begin position="189"/>
        <end position="235"/>
    </location>
</feature>
<organism evidence="3">
    <name type="scientific">Tanacetum cinerariifolium</name>
    <name type="common">Dalmatian daisy</name>
    <name type="synonym">Chrysanthemum cinerariifolium</name>
    <dbReference type="NCBI Taxonomy" id="118510"/>
    <lineage>
        <taxon>Eukaryota</taxon>
        <taxon>Viridiplantae</taxon>
        <taxon>Streptophyta</taxon>
        <taxon>Embryophyta</taxon>
        <taxon>Tracheophyta</taxon>
        <taxon>Spermatophyta</taxon>
        <taxon>Magnoliopsida</taxon>
        <taxon>eudicotyledons</taxon>
        <taxon>Gunneridae</taxon>
        <taxon>Pentapetalae</taxon>
        <taxon>asterids</taxon>
        <taxon>campanulids</taxon>
        <taxon>Asterales</taxon>
        <taxon>Asteraceae</taxon>
        <taxon>Asteroideae</taxon>
        <taxon>Anthemideae</taxon>
        <taxon>Anthemidinae</taxon>
        <taxon>Tanacetum</taxon>
    </lineage>
</organism>
<feature type="domain" description="DUF4283" evidence="2">
    <location>
        <begin position="36"/>
        <end position="95"/>
    </location>
</feature>
<gene>
    <name evidence="3" type="ORF">Tci_047015</name>
</gene>
<dbReference type="PANTHER" id="PTHR31286">
    <property type="entry name" value="GLYCINE-RICH CELL WALL STRUCTURAL PROTEIN 1.8-LIKE"/>
    <property type="match status" value="1"/>
</dbReference>
<dbReference type="PANTHER" id="PTHR31286:SF180">
    <property type="entry name" value="OS10G0362600 PROTEIN"/>
    <property type="match status" value="1"/>
</dbReference>
<proteinExistence type="predicted"/>
<comment type="caution">
    <text evidence="3">The sequence shown here is derived from an EMBL/GenBank/DDBJ whole genome shotgun (WGS) entry which is preliminary data.</text>
</comment>
<evidence type="ECO:0000256" key="1">
    <source>
        <dbReference type="SAM" id="MobiDB-lite"/>
    </source>
</evidence>
<dbReference type="Pfam" id="PF14111">
    <property type="entry name" value="DUF4283"/>
    <property type="match status" value="1"/>
</dbReference>
<dbReference type="EMBL" id="BKCJ010007001">
    <property type="protein sequence ID" value="GEU75037.1"/>
    <property type="molecule type" value="Genomic_DNA"/>
</dbReference>
<feature type="compositionally biased region" description="Basic and acidic residues" evidence="1">
    <location>
        <begin position="208"/>
        <end position="220"/>
    </location>
</feature>
<name>A0A6L2MNY0_TANCI</name>
<dbReference type="AlphaFoldDB" id="A0A6L2MNY0"/>
<sequence>KCCQTKVLLPHLCLYRCDPLHFTCHFDEEIVNEGSKKWELTVCGYFVGYKMSYQEMRYNIFRMWGKYGLIKVIPNGNGVFLFKFKNTEGVKSVIDMDGCMCKLGNGRLGFARVLADVEAGKGLPEKIEIIYKNNEGMITCNKSVNVNYDWSPDMCSFCKVFGHCDRNCRCRPRKVNEFMEMGKGELKKKHDNNDFKQVKHRKGGGKKVNLDEVTRNEKGETQTNEEGSPKASRGYDENGMQQMYGQNISDDNNEDDVLKCPGMANSMKDNEVTGLDSNVLQECMCTSDKQKQVTKFVTEERLQNARERDGLRVLKKLDRVMVNEEFMKKYASAHVNFNPYLVSDYSQAMVVIPKSMKKKKKAFKFANYVADKKDFIPTIEREWKHHIDGVLMFQLKKIDEDHHDKVLRDREVVIFKEYMTTMEDEEKLLYQKSKIKWLSLGDKNNSFFHRSLKGRYQRNMIENIQDVNGINFEGREVANQFVMQFQKFLGYNYDVKDINDYRSLFSNKINKDEALVMVKDVTSKEIKDTLFVIGDNKAPGPDGYSFVFFKKD</sequence>